<dbReference type="InterPro" id="IPR029058">
    <property type="entry name" value="AB_hydrolase_fold"/>
</dbReference>
<name>A0AAJ2EWQ4_9PSED</name>
<evidence type="ECO:0000256" key="1">
    <source>
        <dbReference type="SAM" id="MobiDB-lite"/>
    </source>
</evidence>
<dbReference type="RefSeq" id="WP_309758826.1">
    <property type="nucleotide sequence ID" value="NZ_JAVJAF010000001.1"/>
</dbReference>
<feature type="signal peptide" evidence="2">
    <location>
        <begin position="1"/>
        <end position="24"/>
    </location>
</feature>
<accession>A0AAJ2EWQ4</accession>
<evidence type="ECO:0000256" key="2">
    <source>
        <dbReference type="SAM" id="SignalP"/>
    </source>
</evidence>
<evidence type="ECO:0000313" key="3">
    <source>
        <dbReference type="EMBL" id="MDR6234794.1"/>
    </source>
</evidence>
<evidence type="ECO:0000313" key="4">
    <source>
        <dbReference type="Proteomes" id="UP001268036"/>
    </source>
</evidence>
<dbReference type="Proteomes" id="UP001268036">
    <property type="component" value="Unassembled WGS sequence"/>
</dbReference>
<dbReference type="EMBL" id="JAVJAF010000001">
    <property type="protein sequence ID" value="MDR6234794.1"/>
    <property type="molecule type" value="Genomic_DNA"/>
</dbReference>
<protein>
    <submittedName>
        <fullName evidence="3">Pimeloyl-ACP methyl ester carboxylesterase</fullName>
    </submittedName>
</protein>
<proteinExistence type="predicted"/>
<feature type="chain" id="PRO_5042606358" evidence="2">
    <location>
        <begin position="25"/>
        <end position="342"/>
    </location>
</feature>
<organism evidence="3 4">
    <name type="scientific">Pseudomonas oryzihabitans</name>
    <dbReference type="NCBI Taxonomy" id="47885"/>
    <lineage>
        <taxon>Bacteria</taxon>
        <taxon>Pseudomonadati</taxon>
        <taxon>Pseudomonadota</taxon>
        <taxon>Gammaproteobacteria</taxon>
        <taxon>Pseudomonadales</taxon>
        <taxon>Pseudomonadaceae</taxon>
        <taxon>Pseudomonas</taxon>
    </lineage>
</organism>
<reference evidence="3" key="1">
    <citation type="submission" date="2023-08" db="EMBL/GenBank/DDBJ databases">
        <title>Functional and genomic diversity of the sorghum phyllosphere microbiome.</title>
        <authorList>
            <person name="Shade A."/>
        </authorList>
    </citation>
    <scope>NUCLEOTIDE SEQUENCE</scope>
    <source>
        <strain evidence="3">SORGH_AS_0201</strain>
    </source>
</reference>
<dbReference type="AlphaFoldDB" id="A0AAJ2EWQ4"/>
<feature type="compositionally biased region" description="Low complexity" evidence="1">
    <location>
        <begin position="25"/>
        <end position="47"/>
    </location>
</feature>
<gene>
    <name evidence="3" type="ORF">QE440_002535</name>
</gene>
<dbReference type="Pfam" id="PF12048">
    <property type="entry name" value="DUF3530"/>
    <property type="match status" value="1"/>
</dbReference>
<keyword evidence="2" id="KW-0732">Signal</keyword>
<dbReference type="Gene3D" id="3.40.50.1820">
    <property type="entry name" value="alpha/beta hydrolase"/>
    <property type="match status" value="1"/>
</dbReference>
<dbReference type="InterPro" id="IPR022529">
    <property type="entry name" value="DUF3530"/>
</dbReference>
<sequence length="342" mass="35988">MSSSSLRLRAGALLLLALAASVQAEEAPPAAETAPPAQTTTLAPAPTRSAEQQQALERELPAEQQKQLRAGDESFLALLRPSVPAKARGMLILVPGDGESADWPNVVAPLRNDLPNYGWDTLSLSLPDPYDPLAALRRTTAPADSDAQANAEQTAPPVTGGSGAAPTPQTQAEAGSGEPAQAATAPVDPEALANAHAEQVLARVAAGIDFALQQGIKPIILVGHGTGAYWAARYLAEKEPSDVHQLVLIDGSEPQGMPPRLVATMGKKDLQIADLVRHPDVAAAVNRKDRASQKANKNYRQIELPVHFGDRADEQQQIMRRLRGWLDHLPAAPAASESPAGS</sequence>
<feature type="region of interest" description="Disordered" evidence="1">
    <location>
        <begin position="25"/>
        <end position="66"/>
    </location>
</feature>
<dbReference type="SUPFAM" id="SSF53474">
    <property type="entry name" value="alpha/beta-Hydrolases"/>
    <property type="match status" value="1"/>
</dbReference>
<comment type="caution">
    <text evidence="3">The sequence shown here is derived from an EMBL/GenBank/DDBJ whole genome shotgun (WGS) entry which is preliminary data.</text>
</comment>
<feature type="region of interest" description="Disordered" evidence="1">
    <location>
        <begin position="140"/>
        <end position="186"/>
    </location>
</feature>